<comment type="cofactor">
    <cofactor evidence="1">
        <name>FAD</name>
        <dbReference type="ChEBI" id="CHEBI:57692"/>
    </cofactor>
</comment>
<feature type="domain" description="FAD-binding PCMH-type" evidence="7">
    <location>
        <begin position="81"/>
        <end position="255"/>
    </location>
</feature>
<dbReference type="Gene3D" id="3.30.465.10">
    <property type="match status" value="1"/>
</dbReference>
<dbReference type="InterPro" id="IPR036318">
    <property type="entry name" value="FAD-bd_PCMH-like_sf"/>
</dbReference>
<dbReference type="AlphaFoldDB" id="A0A9P7ZCW6"/>
<dbReference type="Proteomes" id="UP000887229">
    <property type="component" value="Unassembled WGS sequence"/>
</dbReference>
<keyword evidence="5" id="KW-0560">Oxidoreductase</keyword>
<comment type="caution">
    <text evidence="8">The sequence shown here is derived from an EMBL/GenBank/DDBJ whole genome shotgun (WGS) entry which is preliminary data.</text>
</comment>
<keyword evidence="9" id="KW-1185">Reference proteome</keyword>
<dbReference type="PANTHER" id="PTHR42973">
    <property type="entry name" value="BINDING OXIDOREDUCTASE, PUTATIVE (AFU_ORTHOLOGUE AFUA_1G17690)-RELATED"/>
    <property type="match status" value="1"/>
</dbReference>
<dbReference type="InterPro" id="IPR016169">
    <property type="entry name" value="FAD-bd_PCMH_sub2"/>
</dbReference>
<protein>
    <submittedName>
        <fullName evidence="8">FAD linked oxidase</fullName>
    </submittedName>
</protein>
<dbReference type="InterPro" id="IPR016166">
    <property type="entry name" value="FAD-bd_PCMH"/>
</dbReference>
<sequence length="529" mass="58926">MSSISSYGHDDLCEVRSPTEVGSPTTLDSDESPPVAAGNEGGCLRTEDLNRLMDALDERSIKFQRMKGQECLPEAMMHDQGAVVPAVVVSPSNESEVVQTLQILTKLDLYHGGQAVSVKSGGHGYFNGATCADIMLNLSTMRQRKIEHNVLTLEPGCLLGHTIDLLARNHKAVPHGDCFGVGAGGHFTTAGWDILLARRYGLGCQSVIGGRLVLWDGTVWDVGDKDHRDLLYAMRGGAAAGTGVVTKIQLRLEEEPALATWQFASVTKDDLKHRLVAQRVFQRAESLPRDITVSLRFHYELGEDQPSCSFNVTSLLTAKETLQKLERHLGPEVSELVSDLTRWNEGSLLDLRLIPASDTLLKNPQMLAEMTARSLHDNPRLYWSEQQCLREMERSHLLSRSYWVTNDCDDMFLAIQDAFASARHHPCRERMYVLVVLGGGRMLDSDLPCAMPLGQVLARFESHWLRSEHEGWCHQFAQNISNIIQLHEDPVPHRPYRGDIWLPEQASDIVLDNISATYDTRVAEDRATS</sequence>
<dbReference type="InterPro" id="IPR006094">
    <property type="entry name" value="Oxid_FAD_bind_N"/>
</dbReference>
<dbReference type="PANTHER" id="PTHR42973:SF39">
    <property type="entry name" value="FAD-BINDING PCMH-TYPE DOMAIN-CONTAINING PROTEIN"/>
    <property type="match status" value="1"/>
</dbReference>
<comment type="similarity">
    <text evidence="2">Belongs to the oxygen-dependent FAD-linked oxidoreductase family.</text>
</comment>
<evidence type="ECO:0000259" key="7">
    <source>
        <dbReference type="PROSITE" id="PS51387"/>
    </source>
</evidence>
<dbReference type="OrthoDB" id="415825at2759"/>
<keyword evidence="3" id="KW-0285">Flavoprotein</keyword>
<evidence type="ECO:0000256" key="6">
    <source>
        <dbReference type="SAM" id="MobiDB-lite"/>
    </source>
</evidence>
<keyword evidence="4" id="KW-0274">FAD</keyword>
<evidence type="ECO:0000256" key="4">
    <source>
        <dbReference type="ARBA" id="ARBA00022827"/>
    </source>
</evidence>
<reference evidence="8" key="1">
    <citation type="journal article" date="2021" name="IMA Fungus">
        <title>Genomic characterization of three marine fungi, including Emericellopsis atlantica sp. nov. with signatures of a generalist lifestyle and marine biomass degradation.</title>
        <authorList>
            <person name="Hagestad O.C."/>
            <person name="Hou L."/>
            <person name="Andersen J.H."/>
            <person name="Hansen E.H."/>
            <person name="Altermark B."/>
            <person name="Li C."/>
            <person name="Kuhnert E."/>
            <person name="Cox R.J."/>
            <person name="Crous P.W."/>
            <person name="Spatafora J.W."/>
            <person name="Lail K."/>
            <person name="Amirebrahimi M."/>
            <person name="Lipzen A."/>
            <person name="Pangilinan J."/>
            <person name="Andreopoulos W."/>
            <person name="Hayes R.D."/>
            <person name="Ng V."/>
            <person name="Grigoriev I.V."/>
            <person name="Jackson S.A."/>
            <person name="Sutton T.D.S."/>
            <person name="Dobson A.D.W."/>
            <person name="Rama T."/>
        </authorList>
    </citation>
    <scope>NUCLEOTIDE SEQUENCE</scope>
    <source>
        <strain evidence="8">TS7</strain>
    </source>
</reference>
<gene>
    <name evidence="8" type="ORF">F5Z01DRAFT_732085</name>
</gene>
<dbReference type="PROSITE" id="PS51387">
    <property type="entry name" value="FAD_PCMH"/>
    <property type="match status" value="1"/>
</dbReference>
<dbReference type="GO" id="GO:0016491">
    <property type="term" value="F:oxidoreductase activity"/>
    <property type="evidence" value="ECO:0007669"/>
    <property type="project" value="UniProtKB-KW"/>
</dbReference>
<dbReference type="EMBL" id="MU251300">
    <property type="protein sequence ID" value="KAG9249596.1"/>
    <property type="molecule type" value="Genomic_DNA"/>
</dbReference>
<evidence type="ECO:0000313" key="8">
    <source>
        <dbReference type="EMBL" id="KAG9249596.1"/>
    </source>
</evidence>
<evidence type="ECO:0000256" key="3">
    <source>
        <dbReference type="ARBA" id="ARBA00022630"/>
    </source>
</evidence>
<organism evidence="8 9">
    <name type="scientific">Emericellopsis atlantica</name>
    <dbReference type="NCBI Taxonomy" id="2614577"/>
    <lineage>
        <taxon>Eukaryota</taxon>
        <taxon>Fungi</taxon>
        <taxon>Dikarya</taxon>
        <taxon>Ascomycota</taxon>
        <taxon>Pezizomycotina</taxon>
        <taxon>Sordariomycetes</taxon>
        <taxon>Hypocreomycetidae</taxon>
        <taxon>Hypocreales</taxon>
        <taxon>Bionectriaceae</taxon>
        <taxon>Emericellopsis</taxon>
    </lineage>
</organism>
<name>A0A9P7ZCW6_9HYPO</name>
<dbReference type="Pfam" id="PF01565">
    <property type="entry name" value="FAD_binding_4"/>
    <property type="match status" value="1"/>
</dbReference>
<evidence type="ECO:0000256" key="5">
    <source>
        <dbReference type="ARBA" id="ARBA00023002"/>
    </source>
</evidence>
<evidence type="ECO:0000256" key="2">
    <source>
        <dbReference type="ARBA" id="ARBA00005466"/>
    </source>
</evidence>
<dbReference type="SUPFAM" id="SSF56176">
    <property type="entry name" value="FAD-binding/transporter-associated domain-like"/>
    <property type="match status" value="1"/>
</dbReference>
<feature type="region of interest" description="Disordered" evidence="6">
    <location>
        <begin position="1"/>
        <end position="42"/>
    </location>
</feature>
<accession>A0A9P7ZCW6</accession>
<dbReference type="GO" id="GO:0071949">
    <property type="term" value="F:FAD binding"/>
    <property type="evidence" value="ECO:0007669"/>
    <property type="project" value="InterPro"/>
</dbReference>
<dbReference type="RefSeq" id="XP_046113520.1">
    <property type="nucleotide sequence ID" value="XM_046266714.1"/>
</dbReference>
<evidence type="ECO:0000256" key="1">
    <source>
        <dbReference type="ARBA" id="ARBA00001974"/>
    </source>
</evidence>
<evidence type="ECO:0000313" key="9">
    <source>
        <dbReference type="Proteomes" id="UP000887229"/>
    </source>
</evidence>
<proteinExistence type="inferred from homology"/>
<dbReference type="GeneID" id="70297617"/>
<dbReference type="InterPro" id="IPR050416">
    <property type="entry name" value="FAD-linked_Oxidoreductase"/>
</dbReference>